<evidence type="ECO:0000256" key="1">
    <source>
        <dbReference type="ARBA" id="ARBA00008467"/>
    </source>
</evidence>
<dbReference type="InterPro" id="IPR016039">
    <property type="entry name" value="Thiolase-like"/>
</dbReference>
<dbReference type="InterPro" id="IPR000794">
    <property type="entry name" value="Beta-ketoacyl_synthase"/>
</dbReference>
<accession>A0A7M1T4Y2</accession>
<dbReference type="EMBL" id="CP063145">
    <property type="protein sequence ID" value="QOR74879.1"/>
    <property type="molecule type" value="Genomic_DNA"/>
</dbReference>
<name>A0A7M1T4Y2_9FLAO</name>
<dbReference type="GO" id="GO:0006633">
    <property type="term" value="P:fatty acid biosynthetic process"/>
    <property type="evidence" value="ECO:0007669"/>
    <property type="project" value="TreeGrafter"/>
</dbReference>
<dbReference type="PROSITE" id="PS52004">
    <property type="entry name" value="KS3_2"/>
    <property type="match status" value="1"/>
</dbReference>
<organism evidence="5 6">
    <name type="scientific">Cruoricaptor ignavus</name>
    <dbReference type="NCBI Taxonomy" id="1118202"/>
    <lineage>
        <taxon>Bacteria</taxon>
        <taxon>Pseudomonadati</taxon>
        <taxon>Bacteroidota</taxon>
        <taxon>Flavobacteriia</taxon>
        <taxon>Flavobacteriales</taxon>
        <taxon>Weeksellaceae</taxon>
        <taxon>Cruoricaptor</taxon>
    </lineage>
</organism>
<reference evidence="5 6" key="1">
    <citation type="submission" date="2020-10" db="EMBL/GenBank/DDBJ databases">
        <title>Complete genome of Cruoricapor ignavus strain M1214 isolated from the blood culture of a febrile patient.</title>
        <authorList>
            <person name="Guglielmino C.J.D."/>
        </authorList>
    </citation>
    <scope>NUCLEOTIDE SEQUENCE [LARGE SCALE GENOMIC DNA]</scope>
    <source>
        <strain evidence="5 6">M1214</strain>
    </source>
</reference>
<evidence type="ECO:0000256" key="3">
    <source>
        <dbReference type="RuleBase" id="RU003694"/>
    </source>
</evidence>
<dbReference type="PANTHER" id="PTHR11712">
    <property type="entry name" value="POLYKETIDE SYNTHASE-RELATED"/>
    <property type="match status" value="1"/>
</dbReference>
<dbReference type="PANTHER" id="PTHR11712:SF336">
    <property type="entry name" value="3-OXOACYL-[ACYL-CARRIER-PROTEIN] SYNTHASE, MITOCHONDRIAL"/>
    <property type="match status" value="1"/>
</dbReference>
<dbReference type="KEGG" id="civ:IMZ16_07740"/>
<evidence type="ECO:0000256" key="2">
    <source>
        <dbReference type="ARBA" id="ARBA00022679"/>
    </source>
</evidence>
<evidence type="ECO:0000313" key="6">
    <source>
        <dbReference type="Proteomes" id="UP000593605"/>
    </source>
</evidence>
<dbReference type="GO" id="GO:0004315">
    <property type="term" value="F:3-oxoacyl-[acyl-carrier-protein] synthase activity"/>
    <property type="evidence" value="ECO:0007669"/>
    <property type="project" value="TreeGrafter"/>
</dbReference>
<comment type="similarity">
    <text evidence="1 3">Belongs to the thiolase-like superfamily. Beta-ketoacyl-ACP synthases family.</text>
</comment>
<dbReference type="Pfam" id="PF00109">
    <property type="entry name" value="ketoacyl-synt"/>
    <property type="match status" value="1"/>
</dbReference>
<feature type="domain" description="Ketosynthase family 3 (KS3)" evidence="4">
    <location>
        <begin position="1"/>
        <end position="387"/>
    </location>
</feature>
<keyword evidence="2 3" id="KW-0808">Transferase</keyword>
<dbReference type="InterPro" id="IPR014030">
    <property type="entry name" value="Ketoacyl_synth_N"/>
</dbReference>
<dbReference type="InterPro" id="IPR014031">
    <property type="entry name" value="Ketoacyl_synth_C"/>
</dbReference>
<dbReference type="AlphaFoldDB" id="A0A7M1T4Y2"/>
<proteinExistence type="inferred from homology"/>
<dbReference type="Proteomes" id="UP000593605">
    <property type="component" value="Chromosome"/>
</dbReference>
<dbReference type="InterPro" id="IPR020841">
    <property type="entry name" value="PKS_Beta-ketoAc_synthase_dom"/>
</dbReference>
<dbReference type="Pfam" id="PF02801">
    <property type="entry name" value="Ketoacyl-synt_C"/>
    <property type="match status" value="1"/>
</dbReference>
<protein>
    <submittedName>
        <fullName evidence="5">Beta-ketoacyl synthase</fullName>
    </submittedName>
</protein>
<dbReference type="SUPFAM" id="SSF53901">
    <property type="entry name" value="Thiolase-like"/>
    <property type="match status" value="2"/>
</dbReference>
<sequence>MLQKSSAKVIKFLPVFISDYNCISPLGFGAEQNFGALLRNETGIKKQYFSENFPEVCAAIIPEKLVEEKFSELSLNTENQYFTRFEQMLVLALKPLLDKHSVSEKSLLILSTTKGNVKYLQNQSIPPENAYLSFSAKKVAKFLGFKNEPIVISNACVSGVMAVSAGKIFLQIEKFSDAFVIAADEVSEFVLSGFNSFQAMSNDVCRPYDKNRDGINLGEASAAVFISKEKKSETCFEILGDSSINDANHISGPSRTGEGLFRSIQNAMNEAGIIPDDIDFINAHGTATIYNDEMESIAFSRAHLSETPMNSLKAYFGHCLGASGLLEIIMAMESAKHNILIQSLNYENCGVSHPLNIITENSAKEIRTFLKTASGFGGSNSAIILKKMIGNENE</sequence>
<evidence type="ECO:0000259" key="4">
    <source>
        <dbReference type="PROSITE" id="PS52004"/>
    </source>
</evidence>
<evidence type="ECO:0000313" key="5">
    <source>
        <dbReference type="EMBL" id="QOR74879.1"/>
    </source>
</evidence>
<gene>
    <name evidence="5" type="ORF">IMZ16_07740</name>
</gene>
<dbReference type="Gene3D" id="3.40.47.10">
    <property type="match status" value="1"/>
</dbReference>